<name>E3SPN4_9CAUD</name>
<dbReference type="RefSeq" id="YP_004324520.1">
    <property type="nucleotide sequence ID" value="NC_015288.1"/>
</dbReference>
<accession>E3SPN4</accession>
<keyword evidence="2" id="KW-1185">Reference proteome</keyword>
<reference evidence="1 2" key="1">
    <citation type="journal article" date="2010" name="Environ. Microbiol.">
        <title>Genomic analysis of oceanic cyanobacterial myoviruses compared with T4-like myoviruses from diverse hosts and environments.</title>
        <authorList>
            <person name="Sullivan M.B."/>
            <person name="Huang K.H."/>
            <person name="Ignacio-Espinoza J.C."/>
            <person name="Berlin A.M."/>
            <person name="Kelly L."/>
            <person name="Weigele P.R."/>
            <person name="DeFrancesco A.S."/>
            <person name="Kern S.E."/>
            <person name="Thompson L.R."/>
            <person name="Young S."/>
            <person name="Yandava C."/>
            <person name="Fu R."/>
            <person name="Krastins B."/>
            <person name="Chase M."/>
            <person name="Sarracino D."/>
            <person name="Osburne M.S."/>
            <person name="Henn M.R."/>
            <person name="Chisholm S.W."/>
        </authorList>
    </citation>
    <scope>NUCLEOTIDE SEQUENCE [LARGE SCALE GENOMIC DNA]</scope>
    <source>
        <strain evidence="1">Syn1</strain>
    </source>
</reference>
<sequence length="392" mass="44528">MRQDKHSHNSYIYTKGNSMALLNLVKQYEAKNTEEYKSFLSVLGCIDSPVRGLLTLDEYLEKYNPQPGETIAVLVEVNRCYSDSTYNRAEKLHYGNVKKNLKKRSGFSHKAAGILSGFLRKIWKGDYWEYVVVVTKGNHRVTKRYAVCRDGKVYVAIELTIHSTDDLQEIIRIESLDHTIDAQDRTSQSQEHKFTSSFFAKETDAVNLYNYLDPFSIGIAETNSLAKFKTTSHNYIAKAKAYDDTACTKYLTSFTQNNCEDVVGGNATFAGTVFLKKFKTAIDKIDQLNNCDSFNGMMNYAFKDRSNKSMGFLDDITQASITYGNGKFKGEEVHVSRFISLYNEYCEKVMKAILPETHNHAIGYSSDAYVSYMKSADTDIRMRADEVAQTTV</sequence>
<dbReference type="Proteomes" id="UP000006534">
    <property type="component" value="Segment"/>
</dbReference>
<evidence type="ECO:0000313" key="2">
    <source>
        <dbReference type="Proteomes" id="UP000006534"/>
    </source>
</evidence>
<gene>
    <name evidence="1" type="ORF">Syn1_149</name>
</gene>
<dbReference type="GeneID" id="10329041"/>
<dbReference type="KEGG" id="vg:10329041"/>
<proteinExistence type="predicted"/>
<organism evidence="1 2">
    <name type="scientific">Prochlorococcus phage Syn1</name>
    <dbReference type="NCBI Taxonomy" id="444861"/>
    <lineage>
        <taxon>Viruses</taxon>
        <taxon>Duplodnaviria</taxon>
        <taxon>Heunggongvirae</taxon>
        <taxon>Uroviricota</taxon>
        <taxon>Caudoviricetes</taxon>
        <taxon>Pantevenvirales</taxon>
        <taxon>Kyanoviridae</taxon>
        <taxon>Vellamovirus</taxon>
        <taxon>Vellamovirus syn1</taxon>
    </lineage>
</organism>
<dbReference type="EMBL" id="GU071105">
    <property type="protein sequence ID" value="ADO99250.1"/>
    <property type="molecule type" value="Genomic_DNA"/>
</dbReference>
<evidence type="ECO:0000313" key="1">
    <source>
        <dbReference type="EMBL" id="ADO99250.1"/>
    </source>
</evidence>
<protein>
    <submittedName>
        <fullName evidence="1">Uncharacterized protein</fullName>
    </submittedName>
</protein>